<gene>
    <name evidence="2" type="ORF">HJG60_001279</name>
</gene>
<evidence type="ECO:0000256" key="1">
    <source>
        <dbReference type="SAM" id="MobiDB-lite"/>
    </source>
</evidence>
<evidence type="ECO:0000313" key="3">
    <source>
        <dbReference type="Proteomes" id="UP000664940"/>
    </source>
</evidence>
<name>A0A834DB62_9CHIR</name>
<evidence type="ECO:0000313" key="2">
    <source>
        <dbReference type="EMBL" id="KAF6074016.1"/>
    </source>
</evidence>
<feature type="compositionally biased region" description="Basic and acidic residues" evidence="1">
    <location>
        <begin position="61"/>
        <end position="71"/>
    </location>
</feature>
<feature type="compositionally biased region" description="Basic and acidic residues" evidence="1">
    <location>
        <begin position="194"/>
        <end position="203"/>
    </location>
</feature>
<feature type="region of interest" description="Disordered" evidence="1">
    <location>
        <begin position="59"/>
        <end position="103"/>
    </location>
</feature>
<sequence length="308" mass="35464">MEGDLHALLSNQAILVYGWSKRECYEWITTCSQLLGQMKGKRIKLLTYEEKANLLEEEEIIKESESETDIHFEEDEKESKEDKKVEKGPEEEKAEKPSTSTEQEKLIRFIGEDENIHSRPLFGQDLLSTWRKSADQGALAPKYLEAMSIIEHTQEKLMEAANRARRAEQKFDDMNEKLHYTLIRNKELEKQLEEALQKSKEKETEGEEEEENEGEREEGEEEDHKEEEGDEEEEEEEEEIRPAESSSKPLKKDPSGATGHARGTYHVTLVRVGAGRSLSPGSCAVKARKRKVEVGALRMPSKKEIWTE</sequence>
<feature type="compositionally biased region" description="Acidic residues" evidence="1">
    <location>
        <begin position="204"/>
        <end position="239"/>
    </location>
</feature>
<dbReference type="PANTHER" id="PTHR23052:SF1">
    <property type="entry name" value="AXONEMAL DYNEIN LIGHT CHAIN DOMAIN-CONTAINING PROTEIN 1"/>
    <property type="match status" value="1"/>
</dbReference>
<reference evidence="2 3" key="1">
    <citation type="journal article" date="2020" name="Nature">
        <title>Six reference-quality genomes reveal evolution of bat adaptations.</title>
        <authorList>
            <person name="Jebb D."/>
            <person name="Huang Z."/>
            <person name="Pippel M."/>
            <person name="Hughes G.M."/>
            <person name="Lavrichenko K."/>
            <person name="Devanna P."/>
            <person name="Winkler S."/>
            <person name="Jermiin L.S."/>
            <person name="Skirmuntt E.C."/>
            <person name="Katzourakis A."/>
            <person name="Burkitt-Gray L."/>
            <person name="Ray D.A."/>
            <person name="Sullivan K.A.M."/>
            <person name="Roscito J.G."/>
            <person name="Kirilenko B.M."/>
            <person name="Davalos L.M."/>
            <person name="Corthals A.P."/>
            <person name="Power M.L."/>
            <person name="Jones G."/>
            <person name="Ransome R.D."/>
            <person name="Dechmann D.K.N."/>
            <person name="Locatelli A.G."/>
            <person name="Puechmaille S.J."/>
            <person name="Fedrigo O."/>
            <person name="Jarvis E.D."/>
            <person name="Hiller M."/>
            <person name="Vernes S.C."/>
            <person name="Myers E.W."/>
            <person name="Teeling E.C."/>
        </authorList>
    </citation>
    <scope>NUCLEOTIDE SEQUENCE [LARGE SCALE GENOMIC DNA]</scope>
    <source>
        <strain evidence="2">Bat1K_MPI-CBG_1</strain>
    </source>
</reference>
<proteinExistence type="predicted"/>
<feature type="region of interest" description="Disordered" evidence="1">
    <location>
        <begin position="194"/>
        <end position="264"/>
    </location>
</feature>
<dbReference type="Proteomes" id="UP000664940">
    <property type="component" value="Unassembled WGS sequence"/>
</dbReference>
<dbReference type="AlphaFoldDB" id="A0A834DB62"/>
<accession>A0A834DB62</accession>
<dbReference type="InterPro" id="IPR052845">
    <property type="entry name" value="Axonemal_dynein_LC_domain"/>
</dbReference>
<dbReference type="EMBL" id="JABVXQ010000015">
    <property type="protein sequence ID" value="KAF6074016.1"/>
    <property type="molecule type" value="Genomic_DNA"/>
</dbReference>
<dbReference type="PANTHER" id="PTHR23052">
    <property type="entry name" value="AXONEMAL DYNEIN LIGHT CHAIN DOMAIN-CONTAINING PROTEIN 1"/>
    <property type="match status" value="1"/>
</dbReference>
<feature type="compositionally biased region" description="Basic and acidic residues" evidence="1">
    <location>
        <begin position="77"/>
        <end position="103"/>
    </location>
</feature>
<protein>
    <submittedName>
        <fullName evidence="2">Axonemal dynein light chain domain containing 1</fullName>
    </submittedName>
</protein>
<comment type="caution">
    <text evidence="2">The sequence shown here is derived from an EMBL/GenBank/DDBJ whole genome shotgun (WGS) entry which is preliminary data.</text>
</comment>
<organism evidence="2 3">
    <name type="scientific">Phyllostomus discolor</name>
    <name type="common">pale spear-nosed bat</name>
    <dbReference type="NCBI Taxonomy" id="89673"/>
    <lineage>
        <taxon>Eukaryota</taxon>
        <taxon>Metazoa</taxon>
        <taxon>Chordata</taxon>
        <taxon>Craniata</taxon>
        <taxon>Vertebrata</taxon>
        <taxon>Euteleostomi</taxon>
        <taxon>Mammalia</taxon>
        <taxon>Eutheria</taxon>
        <taxon>Laurasiatheria</taxon>
        <taxon>Chiroptera</taxon>
        <taxon>Yangochiroptera</taxon>
        <taxon>Phyllostomidae</taxon>
        <taxon>Phyllostominae</taxon>
        <taxon>Phyllostomus</taxon>
    </lineage>
</organism>